<dbReference type="GO" id="GO:0001216">
    <property type="term" value="F:DNA-binding transcription activator activity"/>
    <property type="evidence" value="ECO:0000318"/>
    <property type="project" value="GO_Central"/>
</dbReference>
<dbReference type="GO" id="GO:0043565">
    <property type="term" value="F:sequence-specific DNA binding"/>
    <property type="evidence" value="ECO:0007669"/>
    <property type="project" value="InterPro"/>
</dbReference>
<accession>B9TBR0</accession>
<dbReference type="PANTHER" id="PTHR43436:SF2">
    <property type="entry name" value="ARAC_XYLS FAMILY TRANSCRIPTIONAL REGULATOR"/>
    <property type="match status" value="1"/>
</dbReference>
<dbReference type="SMART" id="SM00342">
    <property type="entry name" value="HTH_ARAC"/>
    <property type="match status" value="1"/>
</dbReference>
<dbReference type="Pfam" id="PF12833">
    <property type="entry name" value="HTH_18"/>
    <property type="match status" value="1"/>
</dbReference>
<evidence type="ECO:0000256" key="1">
    <source>
        <dbReference type="ARBA" id="ARBA00023015"/>
    </source>
</evidence>
<protein>
    <recommendedName>
        <fullName evidence="3">HTH araC/xylS-type domain-containing protein</fullName>
    </recommendedName>
</protein>
<dbReference type="InParanoid" id="B9TBR0"/>
<organism evidence="4 5">
    <name type="scientific">Ricinus communis</name>
    <name type="common">Castor bean</name>
    <dbReference type="NCBI Taxonomy" id="3988"/>
    <lineage>
        <taxon>Eukaryota</taxon>
        <taxon>Viridiplantae</taxon>
        <taxon>Streptophyta</taxon>
        <taxon>Embryophyta</taxon>
        <taxon>Tracheophyta</taxon>
        <taxon>Spermatophyta</taxon>
        <taxon>Magnoliopsida</taxon>
        <taxon>eudicotyledons</taxon>
        <taxon>Gunneridae</taxon>
        <taxon>Pentapetalae</taxon>
        <taxon>rosids</taxon>
        <taxon>fabids</taxon>
        <taxon>Malpighiales</taxon>
        <taxon>Euphorbiaceae</taxon>
        <taxon>Acalyphoideae</taxon>
        <taxon>Acalypheae</taxon>
        <taxon>Ricinus</taxon>
    </lineage>
</organism>
<evidence type="ECO:0000313" key="4">
    <source>
        <dbReference type="EMBL" id="EEF26704.1"/>
    </source>
</evidence>
<evidence type="ECO:0000313" key="5">
    <source>
        <dbReference type="Proteomes" id="UP000008311"/>
    </source>
</evidence>
<evidence type="ECO:0000259" key="3">
    <source>
        <dbReference type="PROSITE" id="PS01124"/>
    </source>
</evidence>
<keyword evidence="5" id="KW-1185">Reference proteome</keyword>
<dbReference type="SUPFAM" id="SSF46689">
    <property type="entry name" value="Homeodomain-like"/>
    <property type="match status" value="2"/>
</dbReference>
<feature type="domain" description="HTH araC/xylS-type" evidence="3">
    <location>
        <begin position="198"/>
        <end position="296"/>
    </location>
</feature>
<dbReference type="Pfam" id="PF06719">
    <property type="entry name" value="AraC_N"/>
    <property type="match status" value="1"/>
</dbReference>
<evidence type="ECO:0000256" key="2">
    <source>
        <dbReference type="ARBA" id="ARBA00023163"/>
    </source>
</evidence>
<dbReference type="InterPro" id="IPR018060">
    <property type="entry name" value="HTH_AraC"/>
</dbReference>
<dbReference type="GO" id="GO:0006355">
    <property type="term" value="P:regulation of DNA-templated transcription"/>
    <property type="evidence" value="ECO:0000318"/>
    <property type="project" value="GO_Central"/>
</dbReference>
<name>B9TBR0_RICCO</name>
<dbReference type="PANTHER" id="PTHR43436">
    <property type="entry name" value="ARAC-FAMILY TRANSCRIPTIONAL REGULATOR"/>
    <property type="match status" value="1"/>
</dbReference>
<sequence>MNNNECWHAHDKDRTIALLSALTPTEGFTLTALDGVKLMRWNRAIPRSPVFYEPSIVFVCQGRKVGYLGGEVYQYNPQQFLILSVPLPFESETIASAEEPLLAISIRINLSMVSELLLSVEHATPMNINGRSGISSTALDKQLSNAVVRLLECLQSKSEAAVLGQAIILEIHYRILQSSQASAILAAHSTHNNMGKISKALRLIHAEYANELNVDTLAAVSAMSVPSFHAAFRDVTATSPIQYLKKTRLHKARLLMVQDGINATLAATKVGYESASQFSREFKRMFGKSPMEEVSAVRSALITSPGEFVANQMVDQYVTVQQ</sequence>
<keyword evidence="1" id="KW-0805">Transcription regulation</keyword>
<dbReference type="InterPro" id="IPR009057">
    <property type="entry name" value="Homeodomain-like_sf"/>
</dbReference>
<dbReference type="EMBL" id="EQ976677">
    <property type="protein sequence ID" value="EEF26704.1"/>
    <property type="molecule type" value="Genomic_DNA"/>
</dbReference>
<dbReference type="eggNOG" id="ENOG502S2YS">
    <property type="taxonomic scope" value="Eukaryota"/>
</dbReference>
<reference evidence="5" key="1">
    <citation type="journal article" date="2010" name="Nat. Biotechnol.">
        <title>Draft genome sequence of the oilseed species Ricinus communis.</title>
        <authorList>
            <person name="Chan A.P."/>
            <person name="Crabtree J."/>
            <person name="Zhao Q."/>
            <person name="Lorenzi H."/>
            <person name="Orvis J."/>
            <person name="Puiu D."/>
            <person name="Melake-Berhan A."/>
            <person name="Jones K.M."/>
            <person name="Redman J."/>
            <person name="Chen G."/>
            <person name="Cahoon E.B."/>
            <person name="Gedil M."/>
            <person name="Stanke M."/>
            <person name="Haas B.J."/>
            <person name="Wortman J.R."/>
            <person name="Fraser-Liggett C.M."/>
            <person name="Ravel J."/>
            <person name="Rabinowicz P.D."/>
        </authorList>
    </citation>
    <scope>NUCLEOTIDE SEQUENCE [LARGE SCALE GENOMIC DNA]</scope>
    <source>
        <strain evidence="5">cv. Hale</strain>
    </source>
</reference>
<dbReference type="PROSITE" id="PS01124">
    <property type="entry name" value="HTH_ARAC_FAMILY_2"/>
    <property type="match status" value="1"/>
</dbReference>
<dbReference type="AlphaFoldDB" id="B9TBR0"/>
<proteinExistence type="predicted"/>
<gene>
    <name evidence="4" type="ORF">RCOM_0007810</name>
</gene>
<dbReference type="Proteomes" id="UP000008311">
    <property type="component" value="Unassembled WGS sequence"/>
</dbReference>
<dbReference type="InterPro" id="IPR009594">
    <property type="entry name" value="Tscrpt_reg_HTH_AraC_N"/>
</dbReference>
<dbReference type="Gene3D" id="1.10.10.60">
    <property type="entry name" value="Homeodomain-like"/>
    <property type="match status" value="2"/>
</dbReference>
<keyword evidence="2" id="KW-0804">Transcription</keyword>